<evidence type="ECO:0000256" key="3">
    <source>
        <dbReference type="ARBA" id="ARBA00020796"/>
    </source>
</evidence>
<feature type="region of interest" description="Disordered" evidence="12">
    <location>
        <begin position="364"/>
        <end position="388"/>
    </location>
</feature>
<feature type="compositionally biased region" description="Pro residues" evidence="12">
    <location>
        <begin position="1"/>
        <end position="19"/>
    </location>
</feature>
<feature type="compositionally biased region" description="Low complexity" evidence="12">
    <location>
        <begin position="367"/>
        <end position="378"/>
    </location>
</feature>
<dbReference type="Proteomes" id="UP000070121">
    <property type="component" value="Unassembled WGS sequence"/>
</dbReference>
<sequence length="491" mass="54397">MADSNPTPPEAAPKAPTPSPATTTTTTTTITTATSAAEGYKAAKPNPVWQMMGLRGPPKRLPSRNWLIFLSITGTISAAIIYDKREKKRATARWAAAVSPLAREPVTDPSQLPRKLTVILASPPGDGLRVAQDHFIEYVKPILAASGLDWEFVQGRQQGDVRAAVAEKIRRRRSREERPEIELLPTEENLRDAVRAKNGTPEFEGPGGDIVIGRHAWKEYIRGLHEGWLGPLDPPAKPETVSAPEPITSEVTSYSTSTETAEGGAVEAEKKEEEEKPKEEEKKSDRPRQPVPYNTTADYSASHLPSTLPAEFSPSEPVQFPHLLGFAGTFTRMGRFFNRRQLADDVGRQVAAACFAHAREYRDAEADTSASSSDQDAAPTPYEQQRALAHEERDWVKSVWKPVDDATADEEEKTKERIWASPMVVDARIAQRMRRFEIRAEDEERAKGIVIPETEIEGWIKGTVRSLGLWGWSVIKGEERKGPNVGNIDDE</sequence>
<keyword evidence="7" id="KW-0653">Protein transport</keyword>
<feature type="region of interest" description="Disordered" evidence="12">
    <location>
        <begin position="231"/>
        <end position="313"/>
    </location>
</feature>
<keyword evidence="4" id="KW-0813">Transport</keyword>
<dbReference type="EMBL" id="JFFI01000039">
    <property type="protein sequence ID" value="KXH69606.1"/>
    <property type="molecule type" value="Genomic_DNA"/>
</dbReference>
<keyword evidence="5" id="KW-0812">Transmembrane</keyword>
<feature type="compositionally biased region" description="Low complexity" evidence="12">
    <location>
        <begin position="248"/>
        <end position="262"/>
    </location>
</feature>
<dbReference type="AlphaFoldDB" id="A0A135VA61"/>
<feature type="region of interest" description="Disordered" evidence="12">
    <location>
        <begin position="1"/>
        <end position="28"/>
    </location>
</feature>
<comment type="similarity">
    <text evidence="2">Belongs to the TIM54 family.</text>
</comment>
<keyword evidence="10" id="KW-0496">Mitochondrion</keyword>
<dbReference type="Pfam" id="PF11711">
    <property type="entry name" value="Tim54"/>
    <property type="match status" value="1"/>
</dbReference>
<evidence type="ECO:0000256" key="10">
    <source>
        <dbReference type="ARBA" id="ARBA00023128"/>
    </source>
</evidence>
<organism evidence="13 14">
    <name type="scientific">Colletotrichum salicis</name>
    <dbReference type="NCBI Taxonomy" id="1209931"/>
    <lineage>
        <taxon>Eukaryota</taxon>
        <taxon>Fungi</taxon>
        <taxon>Dikarya</taxon>
        <taxon>Ascomycota</taxon>
        <taxon>Pezizomycotina</taxon>
        <taxon>Sordariomycetes</taxon>
        <taxon>Hypocreomycetidae</taxon>
        <taxon>Glomerellales</taxon>
        <taxon>Glomerellaceae</taxon>
        <taxon>Colletotrichum</taxon>
        <taxon>Colletotrichum acutatum species complex</taxon>
    </lineage>
</organism>
<evidence type="ECO:0000256" key="7">
    <source>
        <dbReference type="ARBA" id="ARBA00022927"/>
    </source>
</evidence>
<evidence type="ECO:0000256" key="2">
    <source>
        <dbReference type="ARBA" id="ARBA00006355"/>
    </source>
</evidence>
<keyword evidence="11" id="KW-0472">Membrane</keyword>
<keyword evidence="8" id="KW-1133">Transmembrane helix</keyword>
<evidence type="ECO:0000256" key="1">
    <source>
        <dbReference type="ARBA" id="ARBA00004434"/>
    </source>
</evidence>
<dbReference type="STRING" id="1209931.A0A135VA61"/>
<reference evidence="13 14" key="1">
    <citation type="submission" date="2014-02" db="EMBL/GenBank/DDBJ databases">
        <title>The genome sequence of Colletotrichum salicis CBS 607.94.</title>
        <authorList>
            <person name="Baroncelli R."/>
            <person name="Thon M.R."/>
        </authorList>
    </citation>
    <scope>NUCLEOTIDE SEQUENCE [LARGE SCALE GENOMIC DNA]</scope>
    <source>
        <strain evidence="13 14">CBS 607.94</strain>
    </source>
</reference>
<evidence type="ECO:0000256" key="4">
    <source>
        <dbReference type="ARBA" id="ARBA00022448"/>
    </source>
</evidence>
<keyword evidence="14" id="KW-1185">Reference proteome</keyword>
<comment type="subcellular location">
    <subcellularLocation>
        <location evidence="1">Mitochondrion inner membrane</location>
        <topology evidence="1">Single-pass membrane protein</topology>
    </subcellularLocation>
</comment>
<evidence type="ECO:0000256" key="6">
    <source>
        <dbReference type="ARBA" id="ARBA00022792"/>
    </source>
</evidence>
<evidence type="ECO:0000313" key="13">
    <source>
        <dbReference type="EMBL" id="KXH69606.1"/>
    </source>
</evidence>
<comment type="caution">
    <text evidence="13">The sequence shown here is derived from an EMBL/GenBank/DDBJ whole genome shotgun (WGS) entry which is preliminary data.</text>
</comment>
<evidence type="ECO:0000256" key="8">
    <source>
        <dbReference type="ARBA" id="ARBA00022989"/>
    </source>
</evidence>
<proteinExistence type="inferred from homology"/>
<dbReference type="GO" id="GO:0015031">
    <property type="term" value="P:protein transport"/>
    <property type="evidence" value="ECO:0007669"/>
    <property type="project" value="UniProtKB-KW"/>
</dbReference>
<evidence type="ECO:0000256" key="5">
    <source>
        <dbReference type="ARBA" id="ARBA00022692"/>
    </source>
</evidence>
<evidence type="ECO:0000256" key="11">
    <source>
        <dbReference type="ARBA" id="ARBA00023136"/>
    </source>
</evidence>
<feature type="compositionally biased region" description="Polar residues" evidence="12">
    <location>
        <begin position="292"/>
        <end position="305"/>
    </location>
</feature>
<keyword evidence="6" id="KW-0999">Mitochondrion inner membrane</keyword>
<dbReference type="OrthoDB" id="5598305at2759"/>
<dbReference type="GO" id="GO:0005743">
    <property type="term" value="C:mitochondrial inner membrane"/>
    <property type="evidence" value="ECO:0007669"/>
    <property type="project" value="UniProtKB-SubCell"/>
</dbReference>
<evidence type="ECO:0000256" key="12">
    <source>
        <dbReference type="SAM" id="MobiDB-lite"/>
    </source>
</evidence>
<keyword evidence="9" id="KW-0811">Translocation</keyword>
<dbReference type="InterPro" id="IPR021056">
    <property type="entry name" value="Mt_import_IM_translocase_Tim54"/>
</dbReference>
<accession>A0A135VA61</accession>
<name>A0A135VA61_9PEZI</name>
<protein>
    <recommendedName>
        <fullName evidence="3">Mitochondrial import inner membrane translocase subunit TIM54</fullName>
    </recommendedName>
</protein>
<evidence type="ECO:0000313" key="14">
    <source>
        <dbReference type="Proteomes" id="UP000070121"/>
    </source>
</evidence>
<evidence type="ECO:0000256" key="9">
    <source>
        <dbReference type="ARBA" id="ARBA00023010"/>
    </source>
</evidence>
<gene>
    <name evidence="13" type="ORF">CSAL01_13231</name>
</gene>
<feature type="compositionally biased region" description="Basic and acidic residues" evidence="12">
    <location>
        <begin position="267"/>
        <end position="288"/>
    </location>
</feature>